<dbReference type="AlphaFoldDB" id="A0A8K0NXC6"/>
<keyword evidence="4" id="KW-0472">Membrane</keyword>
<dbReference type="PANTHER" id="PTHR12988:SF6">
    <property type="entry name" value="SPHINGOMYELIN PHOSPHODIESTERASE 4"/>
    <property type="match status" value="1"/>
</dbReference>
<dbReference type="EMBL" id="KZ308239">
    <property type="protein sequence ID" value="KAG8225486.1"/>
    <property type="molecule type" value="Genomic_DNA"/>
</dbReference>
<comment type="subcellular location">
    <subcellularLocation>
        <location evidence="1">Membrane</location>
        <topology evidence="1">Single-pass membrane protein</topology>
    </subcellularLocation>
</comment>
<keyword evidence="3" id="KW-1133">Transmembrane helix</keyword>
<comment type="caution">
    <text evidence="5">The sequence shown here is derived from an EMBL/GenBank/DDBJ whole genome shotgun (WGS) entry which is preliminary data.</text>
</comment>
<dbReference type="Pfam" id="PF14724">
    <property type="entry name" value="mit_SMPDase"/>
    <property type="match status" value="2"/>
</dbReference>
<evidence type="ECO:0008006" key="7">
    <source>
        <dbReference type="Google" id="ProtNLM"/>
    </source>
</evidence>
<evidence type="ECO:0000313" key="6">
    <source>
        <dbReference type="Proteomes" id="UP000792457"/>
    </source>
</evidence>
<dbReference type="Proteomes" id="UP000792457">
    <property type="component" value="Unassembled WGS sequence"/>
</dbReference>
<dbReference type="OrthoDB" id="10251508at2759"/>
<reference evidence="5" key="1">
    <citation type="submission" date="2013-04" db="EMBL/GenBank/DDBJ databases">
        <authorList>
            <person name="Qu J."/>
            <person name="Murali S.C."/>
            <person name="Bandaranaike D."/>
            <person name="Bellair M."/>
            <person name="Blankenburg K."/>
            <person name="Chao H."/>
            <person name="Dinh H."/>
            <person name="Doddapaneni H."/>
            <person name="Downs B."/>
            <person name="Dugan-Rocha S."/>
            <person name="Elkadiri S."/>
            <person name="Gnanaolivu R.D."/>
            <person name="Hernandez B."/>
            <person name="Javaid M."/>
            <person name="Jayaseelan J.C."/>
            <person name="Lee S."/>
            <person name="Li M."/>
            <person name="Ming W."/>
            <person name="Munidasa M."/>
            <person name="Muniz J."/>
            <person name="Nguyen L."/>
            <person name="Ongeri F."/>
            <person name="Osuji N."/>
            <person name="Pu L.-L."/>
            <person name="Puazo M."/>
            <person name="Qu C."/>
            <person name="Quiroz J."/>
            <person name="Raj R."/>
            <person name="Weissenberger G."/>
            <person name="Xin Y."/>
            <person name="Zou X."/>
            <person name="Han Y."/>
            <person name="Richards S."/>
            <person name="Worley K."/>
            <person name="Muzny D."/>
            <person name="Gibbs R."/>
        </authorList>
    </citation>
    <scope>NUCLEOTIDE SEQUENCE</scope>
    <source>
        <strain evidence="5">Sampled in the wild</strain>
    </source>
</reference>
<protein>
    <recommendedName>
        <fullName evidence="7">Sphingomyelin phosphodiesterase 4</fullName>
    </recommendedName>
</protein>
<proteinExistence type="predicted"/>
<gene>
    <name evidence="5" type="ORF">J437_LFUL009479</name>
</gene>
<dbReference type="GO" id="GO:0050290">
    <property type="term" value="F:sphingomyelin phosphodiesterase D activity"/>
    <property type="evidence" value="ECO:0007669"/>
    <property type="project" value="InterPro"/>
</dbReference>
<reference evidence="5" key="2">
    <citation type="submission" date="2017-10" db="EMBL/GenBank/DDBJ databases">
        <title>Ladona fulva Genome sequencing and assembly.</title>
        <authorList>
            <person name="Murali S."/>
            <person name="Richards S."/>
            <person name="Bandaranaike D."/>
            <person name="Bellair M."/>
            <person name="Blankenburg K."/>
            <person name="Chao H."/>
            <person name="Dinh H."/>
            <person name="Doddapaneni H."/>
            <person name="Dugan-Rocha S."/>
            <person name="Elkadiri S."/>
            <person name="Gnanaolivu R."/>
            <person name="Hernandez B."/>
            <person name="Skinner E."/>
            <person name="Javaid M."/>
            <person name="Lee S."/>
            <person name="Li M."/>
            <person name="Ming W."/>
            <person name="Munidasa M."/>
            <person name="Muniz J."/>
            <person name="Nguyen L."/>
            <person name="Hughes D."/>
            <person name="Osuji N."/>
            <person name="Pu L.-L."/>
            <person name="Puazo M."/>
            <person name="Qu C."/>
            <person name="Quiroz J."/>
            <person name="Raj R."/>
            <person name="Weissenberger G."/>
            <person name="Xin Y."/>
            <person name="Zou X."/>
            <person name="Han Y."/>
            <person name="Worley K."/>
            <person name="Muzny D."/>
            <person name="Gibbs R."/>
        </authorList>
    </citation>
    <scope>NUCLEOTIDE SEQUENCE</scope>
    <source>
        <strain evidence="5">Sampled in the wild</strain>
    </source>
</reference>
<keyword evidence="2" id="KW-0812">Transmembrane</keyword>
<name>A0A8K0NXC6_LADFU</name>
<evidence type="ECO:0000256" key="3">
    <source>
        <dbReference type="ARBA" id="ARBA00022989"/>
    </source>
</evidence>
<organism evidence="5 6">
    <name type="scientific">Ladona fulva</name>
    <name type="common">Scarce chaser dragonfly</name>
    <name type="synonym">Libellula fulva</name>
    <dbReference type="NCBI Taxonomy" id="123851"/>
    <lineage>
        <taxon>Eukaryota</taxon>
        <taxon>Metazoa</taxon>
        <taxon>Ecdysozoa</taxon>
        <taxon>Arthropoda</taxon>
        <taxon>Hexapoda</taxon>
        <taxon>Insecta</taxon>
        <taxon>Pterygota</taxon>
        <taxon>Palaeoptera</taxon>
        <taxon>Odonata</taxon>
        <taxon>Epiprocta</taxon>
        <taxon>Anisoptera</taxon>
        <taxon>Libelluloidea</taxon>
        <taxon>Libellulidae</taxon>
        <taxon>Ladona</taxon>
    </lineage>
</organism>
<evidence type="ECO:0000256" key="2">
    <source>
        <dbReference type="ARBA" id="ARBA00022692"/>
    </source>
</evidence>
<evidence type="ECO:0000256" key="1">
    <source>
        <dbReference type="ARBA" id="ARBA00004167"/>
    </source>
</evidence>
<evidence type="ECO:0000313" key="5">
    <source>
        <dbReference type="EMBL" id="KAG8225486.1"/>
    </source>
</evidence>
<dbReference type="InterPro" id="IPR024129">
    <property type="entry name" value="Sphingomy_SMPD4"/>
</dbReference>
<dbReference type="GO" id="GO:0046513">
    <property type="term" value="P:ceramide biosynthetic process"/>
    <property type="evidence" value="ECO:0007669"/>
    <property type="project" value="TreeGrafter"/>
</dbReference>
<accession>A0A8K0NXC6</accession>
<dbReference type="GO" id="GO:0016020">
    <property type="term" value="C:membrane"/>
    <property type="evidence" value="ECO:0007669"/>
    <property type="project" value="UniProtKB-SubCell"/>
</dbReference>
<keyword evidence="6" id="KW-1185">Reference proteome</keyword>
<sequence length="462" mass="53515">MAASCENARYRIYNALSEPLEFRVQDIVNVLDQCSNKELQSIYPILLESLFGTNDTYGWNLRNIYSNQHPRDFDLLFRFLHPNGPILKLCYKLINDAYLKYDFPLSYLPNKIRKMIDKGMAPAFYFDKLKIDNQTGKPYSLALSILSTLIMCTYFNPFELYMFNFAYFMVNPYHQRSISGVGDIGPSSCQLILYLAEEYFAHFLPCDGSSVPIYDADTTINAIRPSLPLQTAIRPVKSPTLLRQNVVMKTSGPSSPLHSSPAAPQQNNLQEIWRSETIVSVFTDFWLDCGDMEPPTYGLTNIPADFLPSGEHVRVVRNMIKHFHYFSNSASGDMSAMDELKRLVIPSNQGKIYSFLRHTIHNWPLDSSFRLILETWLSFIQPWRYTDYLNKSTNRAHPMDNEEQERVVDRNRWMPFVAENLLSYTIIFQQLLPRFARLDLSTPKNAQMLFRVTKAQQELFSI</sequence>
<dbReference type="PANTHER" id="PTHR12988">
    <property type="entry name" value="SPHINGOMYELIN PHOSPHODIESTERASE 4"/>
    <property type="match status" value="1"/>
</dbReference>
<dbReference type="GO" id="GO:0046475">
    <property type="term" value="P:glycerophospholipid catabolic process"/>
    <property type="evidence" value="ECO:0007669"/>
    <property type="project" value="TreeGrafter"/>
</dbReference>
<dbReference type="GO" id="GO:0006685">
    <property type="term" value="P:sphingomyelin catabolic process"/>
    <property type="evidence" value="ECO:0007669"/>
    <property type="project" value="TreeGrafter"/>
</dbReference>
<evidence type="ECO:0000256" key="4">
    <source>
        <dbReference type="ARBA" id="ARBA00023136"/>
    </source>
</evidence>